<feature type="region of interest" description="Disordered" evidence="2">
    <location>
        <begin position="1"/>
        <end position="26"/>
    </location>
</feature>
<keyword evidence="4" id="KW-1185">Reference proteome</keyword>
<name>A0AAD5RLI8_9PEZI</name>
<evidence type="ECO:0000256" key="2">
    <source>
        <dbReference type="SAM" id="MobiDB-lite"/>
    </source>
</evidence>
<comment type="caution">
    <text evidence="3">The sequence shown here is derived from an EMBL/GenBank/DDBJ whole genome shotgun (WGS) entry which is preliminary data.</text>
</comment>
<keyword evidence="1" id="KW-0175">Coiled coil</keyword>
<feature type="region of interest" description="Disordered" evidence="2">
    <location>
        <begin position="168"/>
        <end position="240"/>
    </location>
</feature>
<feature type="coiled-coil region" evidence="1">
    <location>
        <begin position="134"/>
        <end position="161"/>
    </location>
</feature>
<accession>A0AAD5RLI8</accession>
<dbReference type="EMBL" id="JAKWBI020000308">
    <property type="protein sequence ID" value="KAJ2896871.1"/>
    <property type="molecule type" value="Genomic_DNA"/>
</dbReference>
<protein>
    <submittedName>
        <fullName evidence="3">Uncharacterized protein</fullName>
    </submittedName>
</protein>
<evidence type="ECO:0000313" key="4">
    <source>
        <dbReference type="Proteomes" id="UP001201980"/>
    </source>
</evidence>
<gene>
    <name evidence="3" type="ORF">MKZ38_005123</name>
</gene>
<dbReference type="AlphaFoldDB" id="A0AAD5RLI8"/>
<evidence type="ECO:0000313" key="3">
    <source>
        <dbReference type="EMBL" id="KAJ2896871.1"/>
    </source>
</evidence>
<feature type="compositionally biased region" description="Basic and acidic residues" evidence="2">
    <location>
        <begin position="341"/>
        <end position="352"/>
    </location>
</feature>
<sequence>MSHPNANTNTRNAHSSHTPQHNYPIRVIPLTGSSPSNPVIFPLQTPLHLLPTDNVPPSLHFLIAEYTSFCHFQESLLLERQETFHSLHSQHAAASNCISALTHELSTRSQTMSETQYSAKQADLLEAQKAFEGVMGLIKELEESEEEVDQIQDIRIELGREFTPVVSNMSQSARMNSRAADTAGMPSISSSASPPSPLGADRVPSEFMQVPYPPILGPRKTAPCSTLSSKPEDRNGPSTATQARVLYTPVEEASFLVKQSVERARTSTLEEVFQPHNLKWACKFLKLSLRLCRDAHHEWLLLVEKEAREEAQEPASTNSNPATTDGEQPSRESAVSQENGGEEKPGGQEECTHAYPCPPGWQLEEYSKLLIRRPGETPSMWIDWITRWASENEYWFGTRWRMVNPPPDKFTRAEVAGAYGIEAQLYLDGTAKYL</sequence>
<evidence type="ECO:0000256" key="1">
    <source>
        <dbReference type="SAM" id="Coils"/>
    </source>
</evidence>
<feature type="region of interest" description="Disordered" evidence="2">
    <location>
        <begin position="308"/>
        <end position="353"/>
    </location>
</feature>
<proteinExistence type="predicted"/>
<feature type="compositionally biased region" description="Polar residues" evidence="2">
    <location>
        <begin position="1"/>
        <end position="21"/>
    </location>
</feature>
<feature type="compositionally biased region" description="Polar residues" evidence="2">
    <location>
        <begin position="314"/>
        <end position="339"/>
    </location>
</feature>
<organism evidence="3 4">
    <name type="scientific">Zalerion maritima</name>
    <dbReference type="NCBI Taxonomy" id="339359"/>
    <lineage>
        <taxon>Eukaryota</taxon>
        <taxon>Fungi</taxon>
        <taxon>Dikarya</taxon>
        <taxon>Ascomycota</taxon>
        <taxon>Pezizomycotina</taxon>
        <taxon>Sordariomycetes</taxon>
        <taxon>Lulworthiomycetidae</taxon>
        <taxon>Lulworthiales</taxon>
        <taxon>Lulworthiaceae</taxon>
        <taxon>Zalerion</taxon>
    </lineage>
</organism>
<reference evidence="3" key="1">
    <citation type="submission" date="2022-07" db="EMBL/GenBank/DDBJ databases">
        <title>Draft genome sequence of Zalerion maritima ATCC 34329, a (micro)plastics degrading marine fungus.</title>
        <authorList>
            <person name="Paco A."/>
            <person name="Goncalves M.F.M."/>
            <person name="Rocha-Santos T.A.P."/>
            <person name="Alves A."/>
        </authorList>
    </citation>
    <scope>NUCLEOTIDE SEQUENCE</scope>
    <source>
        <strain evidence="3">ATCC 34329</strain>
    </source>
</reference>
<dbReference type="Proteomes" id="UP001201980">
    <property type="component" value="Unassembled WGS sequence"/>
</dbReference>